<dbReference type="InterPro" id="IPR051087">
    <property type="entry name" value="Mitochondrial_ACSM"/>
</dbReference>
<dbReference type="GO" id="GO:0015645">
    <property type="term" value="F:fatty acid ligase activity"/>
    <property type="evidence" value="ECO:0007669"/>
    <property type="project" value="TreeGrafter"/>
</dbReference>
<dbReference type="AlphaFoldDB" id="A0A6J7IHD3"/>
<organism evidence="6">
    <name type="scientific">freshwater metagenome</name>
    <dbReference type="NCBI Taxonomy" id="449393"/>
    <lineage>
        <taxon>unclassified sequences</taxon>
        <taxon>metagenomes</taxon>
        <taxon>ecological metagenomes</taxon>
    </lineage>
</organism>
<gene>
    <name evidence="6" type="ORF">UFOPK3472_04043</name>
</gene>
<dbReference type="GO" id="GO:0006633">
    <property type="term" value="P:fatty acid biosynthetic process"/>
    <property type="evidence" value="ECO:0007669"/>
    <property type="project" value="TreeGrafter"/>
</dbReference>
<dbReference type="EMBL" id="CAFBLX010000463">
    <property type="protein sequence ID" value="CAB4930195.1"/>
    <property type="molecule type" value="Genomic_DNA"/>
</dbReference>
<dbReference type="Gene3D" id="3.30.300.30">
    <property type="match status" value="1"/>
</dbReference>
<comment type="similarity">
    <text evidence="1">Belongs to the ATP-dependent AMP-binding enzyme family.</text>
</comment>
<sequence>MLIEHPAVAEAAVVPAPDETRLAVPKAYVALAAGWEPNEDTAFEILKYAREHLAPFLRVRRIEFFELPKTISGKIRRVELRAREDAAVGPLDSEWRDDQFPALKR</sequence>
<dbReference type="GO" id="GO:0006637">
    <property type="term" value="P:acyl-CoA metabolic process"/>
    <property type="evidence" value="ECO:0007669"/>
    <property type="project" value="TreeGrafter"/>
</dbReference>
<accession>A0A6J7IHD3</accession>
<evidence type="ECO:0000256" key="4">
    <source>
        <dbReference type="ARBA" id="ARBA00022840"/>
    </source>
</evidence>
<name>A0A6J7IHD3_9ZZZZ</name>
<evidence type="ECO:0000259" key="5">
    <source>
        <dbReference type="Pfam" id="PF13193"/>
    </source>
</evidence>
<dbReference type="InterPro" id="IPR045851">
    <property type="entry name" value="AMP-bd_C_sf"/>
</dbReference>
<reference evidence="6" key="1">
    <citation type="submission" date="2020-05" db="EMBL/GenBank/DDBJ databases">
        <authorList>
            <person name="Chiriac C."/>
            <person name="Salcher M."/>
            <person name="Ghai R."/>
            <person name="Kavagutti S V."/>
        </authorList>
    </citation>
    <scope>NUCLEOTIDE SEQUENCE</scope>
</reference>
<dbReference type="PANTHER" id="PTHR43605:SF10">
    <property type="entry name" value="ACYL-COA SYNTHETASE MEDIUM CHAIN FAMILY MEMBER 3"/>
    <property type="match status" value="1"/>
</dbReference>
<protein>
    <submittedName>
        <fullName evidence="6">Unannotated protein</fullName>
    </submittedName>
</protein>
<evidence type="ECO:0000313" key="6">
    <source>
        <dbReference type="EMBL" id="CAB4930195.1"/>
    </source>
</evidence>
<keyword evidence="2" id="KW-0436">Ligase</keyword>
<dbReference type="SUPFAM" id="SSF56801">
    <property type="entry name" value="Acetyl-CoA synthetase-like"/>
    <property type="match status" value="1"/>
</dbReference>
<feature type="domain" description="AMP-binding enzyme C-terminal" evidence="5">
    <location>
        <begin position="2"/>
        <end position="74"/>
    </location>
</feature>
<dbReference type="InterPro" id="IPR025110">
    <property type="entry name" value="AMP-bd_C"/>
</dbReference>
<dbReference type="Pfam" id="PF13193">
    <property type="entry name" value="AMP-binding_C"/>
    <property type="match status" value="1"/>
</dbReference>
<keyword evidence="4" id="KW-0067">ATP-binding</keyword>
<keyword evidence="3" id="KW-0547">Nucleotide-binding</keyword>
<evidence type="ECO:0000256" key="1">
    <source>
        <dbReference type="ARBA" id="ARBA00006432"/>
    </source>
</evidence>
<dbReference type="GO" id="GO:0005524">
    <property type="term" value="F:ATP binding"/>
    <property type="evidence" value="ECO:0007669"/>
    <property type="project" value="UniProtKB-KW"/>
</dbReference>
<proteinExistence type="inferred from homology"/>
<evidence type="ECO:0000256" key="3">
    <source>
        <dbReference type="ARBA" id="ARBA00022741"/>
    </source>
</evidence>
<evidence type="ECO:0000256" key="2">
    <source>
        <dbReference type="ARBA" id="ARBA00022598"/>
    </source>
</evidence>
<dbReference type="GO" id="GO:0004321">
    <property type="term" value="F:fatty-acyl-CoA synthase activity"/>
    <property type="evidence" value="ECO:0007669"/>
    <property type="project" value="TreeGrafter"/>
</dbReference>
<dbReference type="PANTHER" id="PTHR43605">
    <property type="entry name" value="ACYL-COENZYME A SYNTHETASE"/>
    <property type="match status" value="1"/>
</dbReference>